<dbReference type="OrthoDB" id="1751786at2759"/>
<proteinExistence type="predicted"/>
<dbReference type="AlphaFoldDB" id="A0A7J9L9W9"/>
<evidence type="ECO:0008006" key="3">
    <source>
        <dbReference type="Google" id="ProtNLM"/>
    </source>
</evidence>
<dbReference type="PANTHER" id="PTHR33710:SF73">
    <property type="entry name" value="ZINC KNUCKLE CX2CX4HX4C DOMAIN-CONTAINING PROTEIN"/>
    <property type="match status" value="1"/>
</dbReference>
<accession>A0A7J9L9W9</accession>
<sequence>MLEDCSLVDVGYSGNWFTWERENFPETNIQERLDRKLATEEWSSLFLNSLIQHLPHLFSDHCPLLINIDYRARRMVKKNFKFKAWWVLEETFFEEIRCIWENSTGYFLSKLGNLKRGLESWESQIRRSRKMKIEVLTSKLTTLLESDRSDENFAEIIDIKIHLNFEIEMDECYWEQRARINWLKLGDRNTTVFHKQTTQKRKQNLIHKMQFEEGRETEEIKEMKEIARSYFMKLFSVGRQDNYEKILLGFDKCVSEKDNNKLK</sequence>
<comment type="caution">
    <text evidence="1">The sequence shown here is derived from an EMBL/GenBank/DDBJ whole genome shotgun (WGS) entry which is preliminary data.</text>
</comment>
<dbReference type="EMBL" id="JABFAF010000005">
    <property type="protein sequence ID" value="MBA0855473.1"/>
    <property type="molecule type" value="Genomic_DNA"/>
</dbReference>
<evidence type="ECO:0000313" key="1">
    <source>
        <dbReference type="EMBL" id="MBA0855473.1"/>
    </source>
</evidence>
<feature type="non-terminal residue" evidence="1">
    <location>
        <position position="263"/>
    </location>
</feature>
<protein>
    <recommendedName>
        <fullName evidence="3">Endonuclease/exonuclease/phosphatase domain-containing protein</fullName>
    </recommendedName>
</protein>
<keyword evidence="2" id="KW-1185">Reference proteome</keyword>
<organism evidence="1 2">
    <name type="scientific">Gossypium schwendimanii</name>
    <name type="common">Cotton</name>
    <dbReference type="NCBI Taxonomy" id="34291"/>
    <lineage>
        <taxon>Eukaryota</taxon>
        <taxon>Viridiplantae</taxon>
        <taxon>Streptophyta</taxon>
        <taxon>Embryophyta</taxon>
        <taxon>Tracheophyta</taxon>
        <taxon>Spermatophyta</taxon>
        <taxon>Magnoliopsida</taxon>
        <taxon>eudicotyledons</taxon>
        <taxon>Gunneridae</taxon>
        <taxon>Pentapetalae</taxon>
        <taxon>rosids</taxon>
        <taxon>malvids</taxon>
        <taxon>Malvales</taxon>
        <taxon>Malvaceae</taxon>
        <taxon>Malvoideae</taxon>
        <taxon>Gossypium</taxon>
    </lineage>
</organism>
<dbReference type="InterPro" id="IPR036691">
    <property type="entry name" value="Endo/exonu/phosph_ase_sf"/>
</dbReference>
<dbReference type="SUPFAM" id="SSF56219">
    <property type="entry name" value="DNase I-like"/>
    <property type="match status" value="1"/>
</dbReference>
<dbReference type="PANTHER" id="PTHR33710">
    <property type="entry name" value="BNAC02G09200D PROTEIN"/>
    <property type="match status" value="1"/>
</dbReference>
<reference evidence="1 2" key="1">
    <citation type="journal article" date="2019" name="Genome Biol. Evol.">
        <title>Insights into the evolution of the New World diploid cottons (Gossypium, subgenus Houzingenia) based on genome sequencing.</title>
        <authorList>
            <person name="Grover C.E."/>
            <person name="Arick M.A. 2nd"/>
            <person name="Thrash A."/>
            <person name="Conover J.L."/>
            <person name="Sanders W.S."/>
            <person name="Peterson D.G."/>
            <person name="Frelichowski J.E."/>
            <person name="Scheffler J.A."/>
            <person name="Scheffler B.E."/>
            <person name="Wendel J.F."/>
        </authorList>
    </citation>
    <scope>NUCLEOTIDE SEQUENCE [LARGE SCALE GENOMIC DNA]</scope>
    <source>
        <strain evidence="1">1</strain>
        <tissue evidence="1">Leaf</tissue>
    </source>
</reference>
<gene>
    <name evidence="1" type="ORF">Goshw_014375</name>
</gene>
<dbReference type="Proteomes" id="UP000593576">
    <property type="component" value="Unassembled WGS sequence"/>
</dbReference>
<evidence type="ECO:0000313" key="2">
    <source>
        <dbReference type="Proteomes" id="UP000593576"/>
    </source>
</evidence>
<dbReference type="Gene3D" id="3.60.10.10">
    <property type="entry name" value="Endonuclease/exonuclease/phosphatase"/>
    <property type="match status" value="1"/>
</dbReference>
<name>A0A7J9L9W9_GOSSC</name>